<feature type="non-terminal residue" evidence="1">
    <location>
        <position position="1"/>
    </location>
</feature>
<evidence type="ECO:0000313" key="1">
    <source>
        <dbReference type="EMBL" id="RKI88059.1"/>
    </source>
</evidence>
<reference evidence="1 2" key="1">
    <citation type="submission" date="2018-09" db="EMBL/GenBank/DDBJ databases">
        <title>Murine metabolic-syndrome-specific gut microbial biobank.</title>
        <authorList>
            <person name="Liu C."/>
        </authorList>
    </citation>
    <scope>NUCLEOTIDE SEQUENCE [LARGE SCALE GENOMIC DNA]</scope>
    <source>
        <strain evidence="1 2">0.1xD8-82</strain>
    </source>
</reference>
<dbReference type="Proteomes" id="UP000280696">
    <property type="component" value="Unassembled WGS sequence"/>
</dbReference>
<dbReference type="AlphaFoldDB" id="A0A3A9A9C2"/>
<keyword evidence="2" id="KW-1185">Reference proteome</keyword>
<evidence type="ECO:0000313" key="2">
    <source>
        <dbReference type="Proteomes" id="UP000280696"/>
    </source>
</evidence>
<accession>A0A3A9A9C2</accession>
<organism evidence="1 2">
    <name type="scientific">Parablautia intestinalis</name>
    <dbReference type="NCBI Taxonomy" id="2320100"/>
    <lineage>
        <taxon>Bacteria</taxon>
        <taxon>Bacillati</taxon>
        <taxon>Bacillota</taxon>
        <taxon>Clostridia</taxon>
        <taxon>Lachnospirales</taxon>
        <taxon>Lachnospiraceae</taxon>
        <taxon>Parablautia</taxon>
    </lineage>
</organism>
<sequence>NRLYALPIFLQPLFRKFTVKSPEQSAFLLRKARRASADMPYFTPFLPSSPLSKRIVRGTFFGFSRKIFYTFIAGLSNMEKIFWGK</sequence>
<protein>
    <submittedName>
        <fullName evidence="1">Uncharacterized protein</fullName>
    </submittedName>
</protein>
<name>A0A3A9A9C2_9FIRM</name>
<proteinExistence type="predicted"/>
<comment type="caution">
    <text evidence="1">The sequence shown here is derived from an EMBL/GenBank/DDBJ whole genome shotgun (WGS) entry which is preliminary data.</text>
</comment>
<gene>
    <name evidence="1" type="ORF">D7V94_19795</name>
</gene>
<dbReference type="EMBL" id="RAYQ01000032">
    <property type="protein sequence ID" value="RKI88059.1"/>
    <property type="molecule type" value="Genomic_DNA"/>
</dbReference>